<feature type="compositionally biased region" description="Low complexity" evidence="5">
    <location>
        <begin position="222"/>
        <end position="238"/>
    </location>
</feature>
<accession>A0A365TI77</accession>
<evidence type="ECO:0000256" key="1">
    <source>
        <dbReference type="ARBA" id="ARBA00022617"/>
    </source>
</evidence>
<evidence type="ECO:0000256" key="2">
    <source>
        <dbReference type="ARBA" id="ARBA00022723"/>
    </source>
</evidence>
<dbReference type="Proteomes" id="UP000252204">
    <property type="component" value="Unassembled WGS sequence"/>
</dbReference>
<dbReference type="GO" id="GO:0009055">
    <property type="term" value="F:electron transfer activity"/>
    <property type="evidence" value="ECO:0007669"/>
    <property type="project" value="InterPro"/>
</dbReference>
<feature type="domain" description="Cytochrome c" evidence="6">
    <location>
        <begin position="67"/>
        <end position="152"/>
    </location>
</feature>
<dbReference type="InterPro" id="IPR009056">
    <property type="entry name" value="Cyt_c-like_dom"/>
</dbReference>
<evidence type="ECO:0000256" key="5">
    <source>
        <dbReference type="SAM" id="MobiDB-lite"/>
    </source>
</evidence>
<evidence type="ECO:0000256" key="4">
    <source>
        <dbReference type="PROSITE-ProRule" id="PRU00433"/>
    </source>
</evidence>
<evidence type="ECO:0000259" key="6">
    <source>
        <dbReference type="PROSITE" id="PS51007"/>
    </source>
</evidence>
<name>A0A365TI77_9GAMM</name>
<evidence type="ECO:0000256" key="3">
    <source>
        <dbReference type="ARBA" id="ARBA00023004"/>
    </source>
</evidence>
<dbReference type="Pfam" id="PF13442">
    <property type="entry name" value="Cytochrome_CBB3"/>
    <property type="match status" value="1"/>
</dbReference>
<sequence>MRLLLGAILALIVLAVGTAAFVYSGIYNVAASNDHTAIGKWTLHTTMHNSVKAAVGDMTVPDLSDNDMIQQGASAYDSLCAACHLKPGLKDTVLRAGLNPMPPNLTEQGHWGPAEQFWIVKHGIKMTGMPAWGATHEDEELWEMVAFLKTLPELSEQEYNALIRPNETSSSRQTGNGHAQDDGHDHDHGDMSGMIDSSTNEVEASNDDGHDHDHGEMNGMMGSPESGTTEEISSSESTPPDRNEAELDDHYADGHAH</sequence>
<feature type="compositionally biased region" description="Basic and acidic residues" evidence="5">
    <location>
        <begin position="239"/>
        <end position="257"/>
    </location>
</feature>
<gene>
    <name evidence="7" type="ORF">DQ400_18850</name>
</gene>
<dbReference type="InterPro" id="IPR036909">
    <property type="entry name" value="Cyt_c-like_dom_sf"/>
</dbReference>
<keyword evidence="8" id="KW-1185">Reference proteome</keyword>
<dbReference type="EMBL" id="QNTU01000021">
    <property type="protein sequence ID" value="RBI65231.1"/>
    <property type="molecule type" value="Genomic_DNA"/>
</dbReference>
<keyword evidence="1 4" id="KW-0349">Heme</keyword>
<comment type="caution">
    <text evidence="7">The sequence shown here is derived from an EMBL/GenBank/DDBJ whole genome shotgun (WGS) entry which is preliminary data.</text>
</comment>
<dbReference type="OrthoDB" id="9765171at2"/>
<protein>
    <submittedName>
        <fullName evidence="7">Cytochrome c</fullName>
    </submittedName>
</protein>
<reference evidence="8" key="1">
    <citation type="submission" date="2018-06" db="EMBL/GenBank/DDBJ databases">
        <title>Whole genome sequencing of four bacterial strains from South Shetland trench revealing bio-synthetic gene clusters.</title>
        <authorList>
            <person name="Abdel-Mageed W.M."/>
            <person name="Lehri B."/>
            <person name="Jarmusch S."/>
            <person name="Miranda K."/>
            <person name="Goodfellow M."/>
            <person name="Jaspars M."/>
            <person name="Karlyshev A.V."/>
        </authorList>
    </citation>
    <scope>NUCLEOTIDE SEQUENCE [LARGE SCALE GENOMIC DNA]</scope>
    <source>
        <strain evidence="8">SST4</strain>
    </source>
</reference>
<feature type="region of interest" description="Disordered" evidence="5">
    <location>
        <begin position="165"/>
        <end position="257"/>
    </location>
</feature>
<feature type="compositionally biased region" description="Basic and acidic residues" evidence="5">
    <location>
        <begin position="179"/>
        <end position="190"/>
    </location>
</feature>
<evidence type="ECO:0000313" key="8">
    <source>
        <dbReference type="Proteomes" id="UP000252204"/>
    </source>
</evidence>
<dbReference type="AlphaFoldDB" id="A0A365TI77"/>
<keyword evidence="2 4" id="KW-0479">Metal-binding</keyword>
<evidence type="ECO:0000313" key="7">
    <source>
        <dbReference type="EMBL" id="RBI65231.1"/>
    </source>
</evidence>
<feature type="compositionally biased region" description="Basic and acidic residues" evidence="5">
    <location>
        <begin position="207"/>
        <end position="216"/>
    </location>
</feature>
<dbReference type="SUPFAM" id="SSF46626">
    <property type="entry name" value="Cytochrome c"/>
    <property type="match status" value="1"/>
</dbReference>
<keyword evidence="3 4" id="KW-0408">Iron</keyword>
<dbReference type="PROSITE" id="PS51007">
    <property type="entry name" value="CYTC"/>
    <property type="match status" value="1"/>
</dbReference>
<dbReference type="GO" id="GO:0046872">
    <property type="term" value="F:metal ion binding"/>
    <property type="evidence" value="ECO:0007669"/>
    <property type="project" value="UniProtKB-KW"/>
</dbReference>
<proteinExistence type="predicted"/>
<dbReference type="GO" id="GO:0020037">
    <property type="term" value="F:heme binding"/>
    <property type="evidence" value="ECO:0007669"/>
    <property type="project" value="InterPro"/>
</dbReference>
<dbReference type="Gene3D" id="1.10.760.10">
    <property type="entry name" value="Cytochrome c-like domain"/>
    <property type="match status" value="1"/>
</dbReference>
<organism evidence="7 8">
    <name type="scientific">Vreelandella sulfidaeris</name>
    <dbReference type="NCBI Taxonomy" id="115553"/>
    <lineage>
        <taxon>Bacteria</taxon>
        <taxon>Pseudomonadati</taxon>
        <taxon>Pseudomonadota</taxon>
        <taxon>Gammaproteobacteria</taxon>
        <taxon>Oceanospirillales</taxon>
        <taxon>Halomonadaceae</taxon>
        <taxon>Vreelandella</taxon>
    </lineage>
</organism>